<organism evidence="1 2">
    <name type="scientific">Camelimonas fluminis</name>
    <dbReference type="NCBI Taxonomy" id="1576911"/>
    <lineage>
        <taxon>Bacteria</taxon>
        <taxon>Pseudomonadati</taxon>
        <taxon>Pseudomonadota</taxon>
        <taxon>Alphaproteobacteria</taxon>
        <taxon>Hyphomicrobiales</taxon>
        <taxon>Chelatococcaceae</taxon>
        <taxon>Camelimonas</taxon>
    </lineage>
</organism>
<gene>
    <name evidence="1" type="ORF">ACFONL_11810</name>
</gene>
<evidence type="ECO:0000313" key="1">
    <source>
        <dbReference type="EMBL" id="MFC3638049.1"/>
    </source>
</evidence>
<comment type="caution">
    <text evidence="1">The sequence shown here is derived from an EMBL/GenBank/DDBJ whole genome shotgun (WGS) entry which is preliminary data.</text>
</comment>
<dbReference type="EMBL" id="JBHRYC010000058">
    <property type="protein sequence ID" value="MFC3638049.1"/>
    <property type="molecule type" value="Genomic_DNA"/>
</dbReference>
<reference evidence="2" key="1">
    <citation type="journal article" date="2019" name="Int. J. Syst. Evol. Microbiol.">
        <title>The Global Catalogue of Microorganisms (GCM) 10K type strain sequencing project: providing services to taxonomists for standard genome sequencing and annotation.</title>
        <authorList>
            <consortium name="The Broad Institute Genomics Platform"/>
            <consortium name="The Broad Institute Genome Sequencing Center for Infectious Disease"/>
            <person name="Wu L."/>
            <person name="Ma J."/>
        </authorList>
    </citation>
    <scope>NUCLEOTIDE SEQUENCE [LARGE SCALE GENOMIC DNA]</scope>
    <source>
        <strain evidence="2">KCTC 42282</strain>
    </source>
</reference>
<dbReference type="Proteomes" id="UP001595704">
    <property type="component" value="Unassembled WGS sequence"/>
</dbReference>
<protein>
    <submittedName>
        <fullName evidence="1">Uncharacterized protein</fullName>
    </submittedName>
</protein>
<accession>A0ABV7UI58</accession>
<sequence>MALLLAAGGAAPAVAQTPDASMRIFRVGRTGIMCVRAPCPSWGVVAETSLPGERRGWPLWAGDGAPPLRGPEAATQQIRAAWRARGCLRVEGRWMKDALEVRRVIGACNGR</sequence>
<name>A0ABV7UI58_9HYPH</name>
<dbReference type="RefSeq" id="WP_191319618.1">
    <property type="nucleotide sequence ID" value="NZ_BNCG01000009.1"/>
</dbReference>
<keyword evidence="2" id="KW-1185">Reference proteome</keyword>
<proteinExistence type="predicted"/>
<evidence type="ECO:0000313" key="2">
    <source>
        <dbReference type="Proteomes" id="UP001595704"/>
    </source>
</evidence>